<feature type="domain" description="Alpha/beta hydrolase fold-3" evidence="1">
    <location>
        <begin position="88"/>
        <end position="318"/>
    </location>
</feature>
<dbReference type="PANTHER" id="PTHR23024">
    <property type="entry name" value="ARYLACETAMIDE DEACETYLASE"/>
    <property type="match status" value="1"/>
</dbReference>
<dbReference type="InterPro" id="IPR050466">
    <property type="entry name" value="Carboxylest/Gibb_receptor"/>
</dbReference>
<dbReference type="InterPro" id="IPR013094">
    <property type="entry name" value="AB_hydrolase_3"/>
</dbReference>
<dbReference type="EMBL" id="BQKI01000088">
    <property type="protein sequence ID" value="GJN36269.1"/>
    <property type="molecule type" value="Genomic_DNA"/>
</dbReference>
<accession>A0AAV5FKR2</accession>
<dbReference type="PANTHER" id="PTHR23024:SF563">
    <property type="entry name" value="OS09G0435700 PROTEIN"/>
    <property type="match status" value="1"/>
</dbReference>
<dbReference type="InterPro" id="IPR029058">
    <property type="entry name" value="AB_hydrolase_fold"/>
</dbReference>
<name>A0AAV5FKR2_ELECO</name>
<dbReference type="AlphaFoldDB" id="A0AAV5FKR2"/>
<dbReference type="Proteomes" id="UP001054889">
    <property type="component" value="Unassembled WGS sequence"/>
</dbReference>
<evidence type="ECO:0000313" key="3">
    <source>
        <dbReference type="Proteomes" id="UP001054889"/>
    </source>
</evidence>
<sequence>MQSNERSGSAGATMEEAADDLSPFLRKYRDGRIERLVTHTFVPASETPAASNGVATRDVVIDPDTGVSARMFLNVRAVTTSGRKLPVIVYFHGGGFCTGSAFSKLFHRYAASLSARAAALVVSVEYRLAPEHPIPAAFDDAWAALRWVTFSDDDPWLARHADRDRGVFLAGESAGAVIAHDVAARAASPEGIDDLVNIEGMILLHPFFWGPDRLPSETNDDDHRRHELGHKTAVFVPEKLDKFWPFLTAGTASNDDPRADPPAEVVASVACRRALVAVAAMDLARHRGRRYAEWLQRHGRWCREVTLVESEDEDHAFHLYRPGRASAVALMDRVVEFVNGGGGERTPALPEKKTVVGVVETPVTVMNLHASVVGAYDDKQVRRNTLLVAKGSGGNNNKVVIRVTPPRWSVARNALVVGRPGKAASVLPRFGLLMGAMQ</sequence>
<reference evidence="2" key="1">
    <citation type="journal article" date="2018" name="DNA Res.">
        <title>Multiple hybrid de novo genome assembly of finger millet, an orphan allotetraploid crop.</title>
        <authorList>
            <person name="Hatakeyama M."/>
            <person name="Aluri S."/>
            <person name="Balachadran M.T."/>
            <person name="Sivarajan S.R."/>
            <person name="Patrignani A."/>
            <person name="Gruter S."/>
            <person name="Poveda L."/>
            <person name="Shimizu-Inatsugi R."/>
            <person name="Baeten J."/>
            <person name="Francoijs K.J."/>
            <person name="Nataraja K.N."/>
            <person name="Reddy Y.A.N."/>
            <person name="Phadnis S."/>
            <person name="Ravikumar R.L."/>
            <person name="Schlapbach R."/>
            <person name="Sreeman S.M."/>
            <person name="Shimizu K.K."/>
        </authorList>
    </citation>
    <scope>NUCLEOTIDE SEQUENCE</scope>
</reference>
<dbReference type="Pfam" id="PF07859">
    <property type="entry name" value="Abhydrolase_3"/>
    <property type="match status" value="1"/>
</dbReference>
<keyword evidence="3" id="KW-1185">Reference proteome</keyword>
<dbReference type="SUPFAM" id="SSF53474">
    <property type="entry name" value="alpha/beta-Hydrolases"/>
    <property type="match status" value="1"/>
</dbReference>
<evidence type="ECO:0000313" key="2">
    <source>
        <dbReference type="EMBL" id="GJN36269.1"/>
    </source>
</evidence>
<protein>
    <recommendedName>
        <fullName evidence="1">Alpha/beta hydrolase fold-3 domain-containing protein</fullName>
    </recommendedName>
</protein>
<evidence type="ECO:0000259" key="1">
    <source>
        <dbReference type="Pfam" id="PF07859"/>
    </source>
</evidence>
<comment type="caution">
    <text evidence="2">The sequence shown here is derived from an EMBL/GenBank/DDBJ whole genome shotgun (WGS) entry which is preliminary data.</text>
</comment>
<organism evidence="2 3">
    <name type="scientific">Eleusine coracana subsp. coracana</name>
    <dbReference type="NCBI Taxonomy" id="191504"/>
    <lineage>
        <taxon>Eukaryota</taxon>
        <taxon>Viridiplantae</taxon>
        <taxon>Streptophyta</taxon>
        <taxon>Embryophyta</taxon>
        <taxon>Tracheophyta</taxon>
        <taxon>Spermatophyta</taxon>
        <taxon>Magnoliopsida</taxon>
        <taxon>Liliopsida</taxon>
        <taxon>Poales</taxon>
        <taxon>Poaceae</taxon>
        <taxon>PACMAD clade</taxon>
        <taxon>Chloridoideae</taxon>
        <taxon>Cynodonteae</taxon>
        <taxon>Eleusininae</taxon>
        <taxon>Eleusine</taxon>
    </lineage>
</organism>
<gene>
    <name evidence="2" type="primary">gb25112</name>
    <name evidence="2" type="ORF">PR202_gb25112</name>
</gene>
<proteinExistence type="predicted"/>
<dbReference type="Gene3D" id="3.40.50.1820">
    <property type="entry name" value="alpha/beta hydrolase"/>
    <property type="match status" value="1"/>
</dbReference>
<reference evidence="2" key="2">
    <citation type="submission" date="2021-12" db="EMBL/GenBank/DDBJ databases">
        <title>Resequencing data analysis of finger millet.</title>
        <authorList>
            <person name="Hatakeyama M."/>
            <person name="Aluri S."/>
            <person name="Balachadran M.T."/>
            <person name="Sivarajan S.R."/>
            <person name="Poveda L."/>
            <person name="Shimizu-Inatsugi R."/>
            <person name="Schlapbach R."/>
            <person name="Sreeman S.M."/>
            <person name="Shimizu K.K."/>
        </authorList>
    </citation>
    <scope>NUCLEOTIDE SEQUENCE</scope>
</reference>
<dbReference type="GO" id="GO:0016787">
    <property type="term" value="F:hydrolase activity"/>
    <property type="evidence" value="ECO:0007669"/>
    <property type="project" value="InterPro"/>
</dbReference>